<name>A0A7Y0E296_9PROT</name>
<evidence type="ECO:0000313" key="3">
    <source>
        <dbReference type="Proteomes" id="UP000539372"/>
    </source>
</evidence>
<comment type="caution">
    <text evidence="2">The sequence shown here is derived from an EMBL/GenBank/DDBJ whole genome shotgun (WGS) entry which is preliminary data.</text>
</comment>
<dbReference type="InterPro" id="IPR035919">
    <property type="entry name" value="EAL_sf"/>
</dbReference>
<dbReference type="AlphaFoldDB" id="A0A7Y0E296"/>
<dbReference type="InterPro" id="IPR001633">
    <property type="entry name" value="EAL_dom"/>
</dbReference>
<dbReference type="Gene3D" id="3.20.20.450">
    <property type="entry name" value="EAL domain"/>
    <property type="match status" value="1"/>
</dbReference>
<dbReference type="Proteomes" id="UP000539372">
    <property type="component" value="Unassembled WGS sequence"/>
</dbReference>
<dbReference type="Pfam" id="PF00563">
    <property type="entry name" value="EAL"/>
    <property type="match status" value="1"/>
</dbReference>
<evidence type="ECO:0000313" key="2">
    <source>
        <dbReference type="EMBL" id="NMM45136.1"/>
    </source>
</evidence>
<proteinExistence type="predicted"/>
<evidence type="ECO:0000259" key="1">
    <source>
        <dbReference type="Pfam" id="PF00563"/>
    </source>
</evidence>
<keyword evidence="3" id="KW-1185">Reference proteome</keyword>
<reference evidence="2 3" key="1">
    <citation type="submission" date="2020-04" db="EMBL/GenBank/DDBJ databases">
        <title>Rhodospirillaceae bacterium KN72 isolated from deep sea.</title>
        <authorList>
            <person name="Zhang D.-C."/>
        </authorList>
    </citation>
    <scope>NUCLEOTIDE SEQUENCE [LARGE SCALE GENOMIC DNA]</scope>
    <source>
        <strain evidence="2 3">KN72</strain>
    </source>
</reference>
<feature type="domain" description="EAL" evidence="1">
    <location>
        <begin position="225"/>
        <end position="399"/>
    </location>
</feature>
<accession>A0A7Y0E296</accession>
<dbReference type="RefSeq" id="WP_169625501.1">
    <property type="nucleotide sequence ID" value="NZ_JABBNT010000003.1"/>
</dbReference>
<organism evidence="2 3">
    <name type="scientific">Pacificispira spongiicola</name>
    <dbReference type="NCBI Taxonomy" id="2729598"/>
    <lineage>
        <taxon>Bacteria</taxon>
        <taxon>Pseudomonadati</taxon>
        <taxon>Pseudomonadota</taxon>
        <taxon>Alphaproteobacteria</taxon>
        <taxon>Rhodospirillales</taxon>
        <taxon>Rhodospirillaceae</taxon>
        <taxon>Pacificispira</taxon>
    </lineage>
</organism>
<dbReference type="EMBL" id="JABBNT010000003">
    <property type="protein sequence ID" value="NMM45136.1"/>
    <property type="molecule type" value="Genomic_DNA"/>
</dbReference>
<dbReference type="SUPFAM" id="SSF141868">
    <property type="entry name" value="EAL domain-like"/>
    <property type="match status" value="1"/>
</dbReference>
<protein>
    <submittedName>
        <fullName evidence="2">EAL domain-containing protein</fullName>
    </submittedName>
</protein>
<sequence length="420" mass="48531">MAQQPNLASQEYLLLDYAQRLDRHREGRRAVHVHLSRLKPQNRREHHIRIALNTLDDFVQTFEGQSFLLGNNDLIFVVKGASLQQLDEAVMRMRYLFSDDPLTQTDADSTDGHGRFATLYNVEGQYPKFMELCERVFEEERARQKRLQQMAEQTGETFEDSRRPLKPEQLGRLEEFLERSDLSSVFKRQAVSVVHKDNPPKPIFNELFISIFDLAKTVLPDVNLAANRWLFQHLTQTLDRRVLKMLARADDRSLHSSFSINVNVQTLLAPEFLEFDSSLRMGSRGTLVVELQLIDILSDYPSFVFARDFVREKGYRICLDGITPELTHFIDRNFMEIDLVKLSAGPVFDSGGSETLRKEVSEQVDRIGKGRIILSRCDNETMIRTGQNMGITMFQGRYLDAVYQQMSRSKNPPIPRAAKR</sequence>
<gene>
    <name evidence="2" type="ORF">HH303_11645</name>
</gene>